<evidence type="ECO:0000313" key="2">
    <source>
        <dbReference type="EMBL" id="RVW33466.1"/>
    </source>
</evidence>
<feature type="compositionally biased region" description="Basic and acidic residues" evidence="1">
    <location>
        <begin position="47"/>
        <end position="56"/>
    </location>
</feature>
<dbReference type="EMBL" id="QGNW01001675">
    <property type="protein sequence ID" value="RVW33466.1"/>
    <property type="molecule type" value="Genomic_DNA"/>
</dbReference>
<protein>
    <submittedName>
        <fullName evidence="2">Uncharacterized protein</fullName>
    </submittedName>
</protein>
<name>A0A438DDG7_VITVI</name>
<feature type="region of interest" description="Disordered" evidence="1">
    <location>
        <begin position="37"/>
        <end position="73"/>
    </location>
</feature>
<accession>A0A438DDG7</accession>
<reference evidence="2 3" key="1">
    <citation type="journal article" date="2018" name="PLoS Genet.">
        <title>Population sequencing reveals clonal diversity and ancestral inbreeding in the grapevine cultivar Chardonnay.</title>
        <authorList>
            <person name="Roach M.J."/>
            <person name="Johnson D.L."/>
            <person name="Bohlmann J."/>
            <person name="van Vuuren H.J."/>
            <person name="Jones S.J."/>
            <person name="Pretorius I.S."/>
            <person name="Schmidt S.A."/>
            <person name="Borneman A.R."/>
        </authorList>
    </citation>
    <scope>NUCLEOTIDE SEQUENCE [LARGE SCALE GENOMIC DNA]</scope>
    <source>
        <strain evidence="3">cv. Chardonnay</strain>
        <tissue evidence="2">Leaf</tissue>
    </source>
</reference>
<comment type="caution">
    <text evidence="2">The sequence shown here is derived from an EMBL/GenBank/DDBJ whole genome shotgun (WGS) entry which is preliminary data.</text>
</comment>
<dbReference type="Proteomes" id="UP000288805">
    <property type="component" value="Unassembled WGS sequence"/>
</dbReference>
<dbReference type="AlphaFoldDB" id="A0A438DDG7"/>
<sequence length="146" mass="16328">MNFFGDVFFRHQPHQEEHLEEISNFCEVTGTKRSSTRRPRAIFRSVTESHESAREDFSDDAPPSPASPDADQPPYLLGSPIRALHVLLLGIFVSVGPPNSLFGEAPTTFSPPQSLHMPWEVFFYLSGGTTPRSEAVSLFRWCHAAI</sequence>
<organism evidence="2 3">
    <name type="scientific">Vitis vinifera</name>
    <name type="common">Grape</name>
    <dbReference type="NCBI Taxonomy" id="29760"/>
    <lineage>
        <taxon>Eukaryota</taxon>
        <taxon>Viridiplantae</taxon>
        <taxon>Streptophyta</taxon>
        <taxon>Embryophyta</taxon>
        <taxon>Tracheophyta</taxon>
        <taxon>Spermatophyta</taxon>
        <taxon>Magnoliopsida</taxon>
        <taxon>eudicotyledons</taxon>
        <taxon>Gunneridae</taxon>
        <taxon>Pentapetalae</taxon>
        <taxon>rosids</taxon>
        <taxon>Vitales</taxon>
        <taxon>Vitaceae</taxon>
        <taxon>Viteae</taxon>
        <taxon>Vitis</taxon>
    </lineage>
</organism>
<evidence type="ECO:0000313" key="3">
    <source>
        <dbReference type="Proteomes" id="UP000288805"/>
    </source>
</evidence>
<proteinExistence type="predicted"/>
<evidence type="ECO:0000256" key="1">
    <source>
        <dbReference type="SAM" id="MobiDB-lite"/>
    </source>
</evidence>
<gene>
    <name evidence="2" type="ORF">CK203_096586</name>
</gene>